<dbReference type="Pfam" id="PF00795">
    <property type="entry name" value="CN_hydrolase"/>
    <property type="match status" value="1"/>
</dbReference>
<keyword evidence="8 9" id="KW-0012">Acyltransferase</keyword>
<evidence type="ECO:0000256" key="9">
    <source>
        <dbReference type="HAMAP-Rule" id="MF_01148"/>
    </source>
</evidence>
<evidence type="ECO:0000256" key="8">
    <source>
        <dbReference type="ARBA" id="ARBA00023315"/>
    </source>
</evidence>
<dbReference type="InterPro" id="IPR003010">
    <property type="entry name" value="C-N_Hydrolase"/>
</dbReference>
<dbReference type="PANTHER" id="PTHR38686">
    <property type="entry name" value="APOLIPOPROTEIN N-ACYLTRANSFERASE"/>
    <property type="match status" value="1"/>
</dbReference>
<feature type="transmembrane region" description="Helical" evidence="9">
    <location>
        <begin position="131"/>
        <end position="152"/>
    </location>
</feature>
<dbReference type="HAMAP" id="MF_01148">
    <property type="entry name" value="Lnt"/>
    <property type="match status" value="1"/>
</dbReference>
<evidence type="ECO:0000256" key="3">
    <source>
        <dbReference type="ARBA" id="ARBA00022475"/>
    </source>
</evidence>
<evidence type="ECO:0000313" key="11">
    <source>
        <dbReference type="EMBL" id="MFD2097846.1"/>
    </source>
</evidence>
<proteinExistence type="inferred from homology"/>
<feature type="transmembrane region" description="Helical" evidence="9">
    <location>
        <begin position="69"/>
        <end position="88"/>
    </location>
</feature>
<comment type="function">
    <text evidence="9">Catalyzes the phospholipid dependent N-acylation of the N-terminal cysteine of apolipoprotein, the last step in lipoprotein maturation.</text>
</comment>
<feature type="transmembrane region" description="Helical" evidence="9">
    <location>
        <begin position="498"/>
        <end position="516"/>
    </location>
</feature>
<evidence type="ECO:0000256" key="5">
    <source>
        <dbReference type="ARBA" id="ARBA00022692"/>
    </source>
</evidence>
<evidence type="ECO:0000313" key="12">
    <source>
        <dbReference type="Proteomes" id="UP001597380"/>
    </source>
</evidence>
<evidence type="ECO:0000256" key="1">
    <source>
        <dbReference type="ARBA" id="ARBA00004651"/>
    </source>
</evidence>
<dbReference type="InterPro" id="IPR004563">
    <property type="entry name" value="Apolipo_AcylTrfase"/>
</dbReference>
<dbReference type="NCBIfam" id="TIGR00546">
    <property type="entry name" value="lnt"/>
    <property type="match status" value="1"/>
</dbReference>
<keyword evidence="12" id="KW-1185">Reference proteome</keyword>
<comment type="caution">
    <text evidence="11">The sequence shown here is derived from an EMBL/GenBank/DDBJ whole genome shotgun (WGS) entry which is preliminary data.</text>
</comment>
<dbReference type="SUPFAM" id="SSF56317">
    <property type="entry name" value="Carbon-nitrogen hydrolase"/>
    <property type="match status" value="1"/>
</dbReference>
<dbReference type="RefSeq" id="WP_345342168.1">
    <property type="nucleotide sequence ID" value="NZ_BAABLI010000033.1"/>
</dbReference>
<protein>
    <recommendedName>
        <fullName evidence="9">Apolipoprotein N-acyltransferase</fullName>
        <shortName evidence="9">ALP N-acyltransferase</shortName>
        <ecNumber evidence="9">2.3.1.269</ecNumber>
    </recommendedName>
</protein>
<dbReference type="InterPro" id="IPR036526">
    <property type="entry name" value="C-N_Hydrolase_sf"/>
</dbReference>
<keyword evidence="7 9" id="KW-0472">Membrane</keyword>
<feature type="transmembrane region" description="Helical" evidence="9">
    <location>
        <begin position="172"/>
        <end position="193"/>
    </location>
</feature>
<feature type="transmembrane region" description="Helical" evidence="9">
    <location>
        <begin position="100"/>
        <end position="119"/>
    </location>
</feature>
<name>A0ABW4XQK3_9GAMM</name>
<sequence length="523" mass="58132">MSEGVVSAPQQKASWQMLWQVLQRPSLAFAFGALSVLAFAPWSYWPIAIAGIAALYFLVKTSSPKQAFWLGYSFGMGLFAFGIAWVHISIDQFGGLPLPVSLFLMLLLAAYLSLFPALACWLTQKFKHHSIAINALLFAACWCLAESLRGYLLTGFPWLLLGYSQLDGVLAGWIPVIGIAGVSFFTALGAAVVSSSLTDRSYYWLLLPTLLAGVGVGLNSVTWTIPKGEPVDVVLVQGNIEQSMRWQPEQEWPTMLKYLDLTRPNYDADLIIWPEAAVPAVEPLAQEYLDNLNQVTSHNQTTLVSGIVDYNFDTKQFYNTLIVVGEQSKALHQYRYHNANRYQKHHLLPIGEFVPFGDILRPLAPLFNLPMSSFSRGSYLQENLVANEYLLAPAICYEIAFAEQLRRNVSNETDFLLTVSNDAWFGDSIGPQQHMEIARARAMELGRPLLRATNTGVTAVVDASGHELDRLAMFEADVLRLPVQRVDGMTPFAKVGHVPYWALVAFGFCLTLILIFRGRKAAD</sequence>
<gene>
    <name evidence="9 11" type="primary">lnt</name>
    <name evidence="11" type="ORF">ACFSJ3_17805</name>
</gene>
<keyword evidence="4 9" id="KW-0808">Transferase</keyword>
<comment type="pathway">
    <text evidence="9">Protein modification; lipoprotein biosynthesis (N-acyl transfer).</text>
</comment>
<dbReference type="PANTHER" id="PTHR38686:SF1">
    <property type="entry name" value="APOLIPOPROTEIN N-ACYLTRANSFERASE"/>
    <property type="match status" value="1"/>
</dbReference>
<dbReference type="CDD" id="cd07571">
    <property type="entry name" value="ALP_N-acyl_transferase"/>
    <property type="match status" value="1"/>
</dbReference>
<keyword evidence="3 9" id="KW-1003">Cell membrane</keyword>
<feature type="domain" description="CN hydrolase" evidence="10">
    <location>
        <begin position="236"/>
        <end position="485"/>
    </location>
</feature>
<dbReference type="InterPro" id="IPR045378">
    <property type="entry name" value="LNT_N"/>
</dbReference>
<evidence type="ECO:0000256" key="6">
    <source>
        <dbReference type="ARBA" id="ARBA00022989"/>
    </source>
</evidence>
<keyword evidence="5 9" id="KW-0812">Transmembrane</keyword>
<feature type="transmembrane region" description="Helical" evidence="9">
    <location>
        <begin position="27"/>
        <end position="57"/>
    </location>
</feature>
<feature type="transmembrane region" description="Helical" evidence="9">
    <location>
        <begin position="205"/>
        <end position="225"/>
    </location>
</feature>
<dbReference type="Gene3D" id="3.60.110.10">
    <property type="entry name" value="Carbon-nitrogen hydrolase"/>
    <property type="match status" value="1"/>
</dbReference>
<dbReference type="Proteomes" id="UP001597380">
    <property type="component" value="Unassembled WGS sequence"/>
</dbReference>
<organism evidence="11 12">
    <name type="scientific">Corallincola platygyrae</name>
    <dbReference type="NCBI Taxonomy" id="1193278"/>
    <lineage>
        <taxon>Bacteria</taxon>
        <taxon>Pseudomonadati</taxon>
        <taxon>Pseudomonadota</taxon>
        <taxon>Gammaproteobacteria</taxon>
        <taxon>Alteromonadales</taxon>
        <taxon>Psychromonadaceae</taxon>
        <taxon>Corallincola</taxon>
    </lineage>
</organism>
<dbReference type="Pfam" id="PF20154">
    <property type="entry name" value="LNT_N"/>
    <property type="match status" value="1"/>
</dbReference>
<dbReference type="EMBL" id="JBHUHT010000029">
    <property type="protein sequence ID" value="MFD2097846.1"/>
    <property type="molecule type" value="Genomic_DNA"/>
</dbReference>
<comment type="similarity">
    <text evidence="2 9">Belongs to the CN hydrolase family. Apolipoprotein N-acyltransferase subfamily.</text>
</comment>
<evidence type="ECO:0000259" key="10">
    <source>
        <dbReference type="PROSITE" id="PS50263"/>
    </source>
</evidence>
<keyword evidence="6 9" id="KW-1133">Transmembrane helix</keyword>
<evidence type="ECO:0000256" key="7">
    <source>
        <dbReference type="ARBA" id="ARBA00023136"/>
    </source>
</evidence>
<comment type="subcellular location">
    <subcellularLocation>
        <location evidence="1 9">Cell membrane</location>
        <topology evidence="1 9">Multi-pass membrane protein</topology>
    </subcellularLocation>
</comment>
<comment type="catalytic activity">
    <reaction evidence="9">
        <text>N-terminal S-1,2-diacyl-sn-glyceryl-L-cysteinyl-[lipoprotein] + a glycerophospholipid = N-acyl-S-1,2-diacyl-sn-glyceryl-L-cysteinyl-[lipoprotein] + a 2-acyl-sn-glycero-3-phospholipid + H(+)</text>
        <dbReference type="Rhea" id="RHEA:48228"/>
        <dbReference type="Rhea" id="RHEA-COMP:14681"/>
        <dbReference type="Rhea" id="RHEA-COMP:14684"/>
        <dbReference type="ChEBI" id="CHEBI:15378"/>
        <dbReference type="ChEBI" id="CHEBI:136912"/>
        <dbReference type="ChEBI" id="CHEBI:140656"/>
        <dbReference type="ChEBI" id="CHEBI:140657"/>
        <dbReference type="ChEBI" id="CHEBI:140660"/>
        <dbReference type="EC" id="2.3.1.269"/>
    </reaction>
</comment>
<dbReference type="PROSITE" id="PS50263">
    <property type="entry name" value="CN_HYDROLASE"/>
    <property type="match status" value="1"/>
</dbReference>
<reference evidence="12" key="1">
    <citation type="journal article" date="2019" name="Int. J. Syst. Evol. Microbiol.">
        <title>The Global Catalogue of Microorganisms (GCM) 10K type strain sequencing project: providing services to taxonomists for standard genome sequencing and annotation.</title>
        <authorList>
            <consortium name="The Broad Institute Genomics Platform"/>
            <consortium name="The Broad Institute Genome Sequencing Center for Infectious Disease"/>
            <person name="Wu L."/>
            <person name="Ma J."/>
        </authorList>
    </citation>
    <scope>NUCLEOTIDE SEQUENCE [LARGE SCALE GENOMIC DNA]</scope>
    <source>
        <strain evidence="12">CGMCC 1.10992</strain>
    </source>
</reference>
<evidence type="ECO:0000256" key="2">
    <source>
        <dbReference type="ARBA" id="ARBA00010065"/>
    </source>
</evidence>
<dbReference type="EC" id="2.3.1.269" evidence="9"/>
<evidence type="ECO:0000256" key="4">
    <source>
        <dbReference type="ARBA" id="ARBA00022679"/>
    </source>
</evidence>
<accession>A0ABW4XQK3</accession>
<dbReference type="GO" id="GO:0016746">
    <property type="term" value="F:acyltransferase activity"/>
    <property type="evidence" value="ECO:0007669"/>
    <property type="project" value="UniProtKB-KW"/>
</dbReference>